<feature type="compositionally biased region" description="Basic residues" evidence="1">
    <location>
        <begin position="52"/>
        <end position="71"/>
    </location>
</feature>
<dbReference type="GO" id="GO:0008270">
    <property type="term" value="F:zinc ion binding"/>
    <property type="evidence" value="ECO:0007669"/>
    <property type="project" value="InterPro"/>
</dbReference>
<evidence type="ECO:0000256" key="1">
    <source>
        <dbReference type="SAM" id="MobiDB-lite"/>
    </source>
</evidence>
<organism evidence="2 3">
    <name type="scientific">Trifolium subterraneum</name>
    <name type="common">Subterranean clover</name>
    <dbReference type="NCBI Taxonomy" id="3900"/>
    <lineage>
        <taxon>Eukaryota</taxon>
        <taxon>Viridiplantae</taxon>
        <taxon>Streptophyta</taxon>
        <taxon>Embryophyta</taxon>
        <taxon>Tracheophyta</taxon>
        <taxon>Spermatophyta</taxon>
        <taxon>Magnoliopsida</taxon>
        <taxon>eudicotyledons</taxon>
        <taxon>Gunneridae</taxon>
        <taxon>Pentapetalae</taxon>
        <taxon>rosids</taxon>
        <taxon>fabids</taxon>
        <taxon>Fabales</taxon>
        <taxon>Fabaceae</taxon>
        <taxon>Papilionoideae</taxon>
        <taxon>50 kb inversion clade</taxon>
        <taxon>NPAAA clade</taxon>
        <taxon>Hologalegina</taxon>
        <taxon>IRL clade</taxon>
        <taxon>Trifolieae</taxon>
        <taxon>Trifolium</taxon>
    </lineage>
</organism>
<dbReference type="InterPro" id="IPR036875">
    <property type="entry name" value="Znf_CCHC_sf"/>
</dbReference>
<sequence>MSAAFNTLCEVSCKHDEAIEGLYNLCEKIRRHQDENNKNNANLSVIGDPKNVKSKGAPRRRKQSRKSRKCTRCNQPNHNKQKCPLLATPDDLHEVEGEVSAGQSNDESTDFNGSHKTCGSKQKRKRATVAHSKQAEKEKSNIPMENMPDTNKEGIPMASAFFTPNHSLNIDSVSIIENL</sequence>
<feature type="region of interest" description="Disordered" evidence="1">
    <location>
        <begin position="37"/>
        <end position="147"/>
    </location>
</feature>
<dbReference type="EMBL" id="DF974459">
    <property type="protein sequence ID" value="GAU48687.1"/>
    <property type="molecule type" value="Genomic_DNA"/>
</dbReference>
<evidence type="ECO:0000313" key="3">
    <source>
        <dbReference type="Proteomes" id="UP000242715"/>
    </source>
</evidence>
<proteinExistence type="predicted"/>
<dbReference type="Proteomes" id="UP000242715">
    <property type="component" value="Unassembled WGS sequence"/>
</dbReference>
<protein>
    <recommendedName>
        <fullName evidence="4">CCHC-type domain-containing protein</fullName>
    </recommendedName>
</protein>
<name>A0A2Z6PQX6_TRISU</name>
<reference evidence="3" key="1">
    <citation type="journal article" date="2017" name="Front. Plant Sci.">
        <title>Climate Clever Clovers: New Paradigm to Reduce the Environmental Footprint of Ruminants by Breeding Low Methanogenic Forages Utilizing Haplotype Variation.</title>
        <authorList>
            <person name="Kaur P."/>
            <person name="Appels R."/>
            <person name="Bayer P.E."/>
            <person name="Keeble-Gagnere G."/>
            <person name="Wang J."/>
            <person name="Hirakawa H."/>
            <person name="Shirasawa K."/>
            <person name="Vercoe P."/>
            <person name="Stefanova K."/>
            <person name="Durmic Z."/>
            <person name="Nichols P."/>
            <person name="Revell C."/>
            <person name="Isobe S.N."/>
            <person name="Edwards D."/>
            <person name="Erskine W."/>
        </authorList>
    </citation>
    <scope>NUCLEOTIDE SEQUENCE [LARGE SCALE GENOMIC DNA]</scope>
    <source>
        <strain evidence="3">cv. Daliak</strain>
    </source>
</reference>
<keyword evidence="3" id="KW-1185">Reference proteome</keyword>
<evidence type="ECO:0000313" key="2">
    <source>
        <dbReference type="EMBL" id="GAU48687.1"/>
    </source>
</evidence>
<dbReference type="GO" id="GO:0003676">
    <property type="term" value="F:nucleic acid binding"/>
    <property type="evidence" value="ECO:0007669"/>
    <property type="project" value="InterPro"/>
</dbReference>
<gene>
    <name evidence="2" type="ORF">TSUD_324840</name>
</gene>
<evidence type="ECO:0008006" key="4">
    <source>
        <dbReference type="Google" id="ProtNLM"/>
    </source>
</evidence>
<dbReference type="SUPFAM" id="SSF57756">
    <property type="entry name" value="Retrovirus zinc finger-like domains"/>
    <property type="match status" value="1"/>
</dbReference>
<accession>A0A2Z6PQX6</accession>
<dbReference type="AlphaFoldDB" id="A0A2Z6PQX6"/>
<dbReference type="OrthoDB" id="1415208at2759"/>
<feature type="compositionally biased region" description="Polar residues" evidence="1">
    <location>
        <begin position="101"/>
        <end position="120"/>
    </location>
</feature>